<dbReference type="CDD" id="cd11336">
    <property type="entry name" value="AmyAc_MTSase"/>
    <property type="match status" value="1"/>
</dbReference>
<dbReference type="AlphaFoldDB" id="A0A5M8BM16"/>
<dbReference type="EMBL" id="VWRN01000001">
    <property type="protein sequence ID" value="KAA6135685.1"/>
    <property type="molecule type" value="Genomic_DNA"/>
</dbReference>
<reference evidence="3 4" key="1">
    <citation type="submission" date="2019-09" db="EMBL/GenBank/DDBJ databases">
        <title>Isolation of a novel species in the genus Cupriavidus from patients with sepsis using whole genome sequencing.</title>
        <authorList>
            <person name="Kweon O.J."/>
            <person name="Lee M.-K."/>
        </authorList>
    </citation>
    <scope>NUCLEOTIDE SEQUENCE [LARGE SCALE GENOMIC DNA]</scope>
    <source>
        <strain evidence="3 4">MKL-01</strain>
    </source>
</reference>
<sequence>MSSASSNASHSATAHPAAHSAAHSATHSAAHSADPAVDRAAEPADDRGNTIVPRATARLQLHAGFTFADAERQVDYLASLGVSHLYLSPIFTAKPGSTHGYDVTDFQQINPELGGEAGFQALAGRARAAGLGVIIDIVPNHMAASSTHNRWWADVLARGAESPYAGHFDIDWHSPDPELHGKVLLPILGRPYWETLQAGEIAVRSDGQRHWLQYGEHEVPLSEESMASFDAGRDGARFDTATPEGLERLHALLEQQNYRLAWWRTAADELNWRRFFEVSELVAVRVEQPPVFDDVHALVLRLARDGLIDGVRVDHVDGLADPGGYCQQLRAQLNAAMAARNARPWIVIEKILAESETLRTEWQIDGTTGYDFMDEVGAVLHDGAGETALTTLWQQVSGDSQAYGEQVRQARRHLLSRFLVTEFEGACRRLHACARAEPATRDLTLASWRRALAALLEPLEVYRTYLGEHAWSREDRLRLETAAELARRAVRPDDTATVDRLLAWLCAGPHASGALREARARVQQLMPPLAAKAAEDTMFYRYGRLLSRNEVGSHPATLAMPPDRFHARMAVRAQVWPHAMLATATHDHKRGEDMRMRLAVLSELAPEWQAAVGEWEARAQRLAGSGERAVPDGADRLMLYQTLVGVWPPELPADRDAGDPAVHALLERVGAWQTKAVREAKRYGHWTRPDEAYEQAYAGLLQAMAQNDLLGSVARFAQRIAPAGALNSLAQTLLQLTAPGVPDRYQGTEGWDFSLVDPDNRRPVDYDALRAALACTAGWQSWLEQWRDGRIKVQLVRALLAARQEQPALFRDGGYRHLHGEGPAASHLLAFERRRGDERVIAITTRLAARLVQDRPAVAPAAWGDTLLCVGEPGASRWTDALTGRTLSAPNGRLRVADVLDPLPVALLRRTG</sequence>
<proteinExistence type="predicted"/>
<dbReference type="Gene3D" id="3.20.20.80">
    <property type="entry name" value="Glycosidases"/>
    <property type="match status" value="1"/>
</dbReference>
<dbReference type="GO" id="GO:0005992">
    <property type="term" value="P:trehalose biosynthetic process"/>
    <property type="evidence" value="ECO:0007669"/>
    <property type="project" value="TreeGrafter"/>
</dbReference>
<evidence type="ECO:0000313" key="3">
    <source>
        <dbReference type="EMBL" id="KAA6135685.1"/>
    </source>
</evidence>
<protein>
    <submittedName>
        <fullName evidence="3">Malto-oligosyltrehalose synthase</fullName>
    </submittedName>
</protein>
<dbReference type="InterPro" id="IPR013797">
    <property type="entry name" value="Maltooligo_trehalose_synth_4"/>
</dbReference>
<dbReference type="Pfam" id="PF00128">
    <property type="entry name" value="Alpha-amylase"/>
    <property type="match status" value="1"/>
</dbReference>
<feature type="compositionally biased region" description="Low complexity" evidence="1">
    <location>
        <begin position="1"/>
        <end position="33"/>
    </location>
</feature>
<dbReference type="Gene3D" id="1.10.10.470">
    <property type="entry name" value="Maltooligosyl trehalose synthase, domain 4"/>
    <property type="match status" value="1"/>
</dbReference>
<keyword evidence="4" id="KW-1185">Reference proteome</keyword>
<dbReference type="InterPro" id="IPR017853">
    <property type="entry name" value="GH"/>
</dbReference>
<dbReference type="PANTHER" id="PTHR10357:SF216">
    <property type="entry name" value="MALTOOLIGOSYL TREHALOSE SYNTHASE-RELATED"/>
    <property type="match status" value="1"/>
</dbReference>
<dbReference type="Proteomes" id="UP000324324">
    <property type="component" value="Unassembled WGS sequence"/>
</dbReference>
<dbReference type="NCBIfam" id="TIGR02401">
    <property type="entry name" value="trehalose_TreY"/>
    <property type="match status" value="1"/>
</dbReference>
<evidence type="ECO:0000259" key="2">
    <source>
        <dbReference type="SMART" id="SM00642"/>
    </source>
</evidence>
<evidence type="ECO:0000256" key="1">
    <source>
        <dbReference type="SAM" id="MobiDB-lite"/>
    </source>
</evidence>
<dbReference type="GO" id="GO:0047470">
    <property type="term" value="F:(1,4)-alpha-D-glucan 1-alpha-D-glucosylmutase activity"/>
    <property type="evidence" value="ECO:0007669"/>
    <property type="project" value="TreeGrafter"/>
</dbReference>
<evidence type="ECO:0000313" key="4">
    <source>
        <dbReference type="Proteomes" id="UP000324324"/>
    </source>
</evidence>
<dbReference type="InterPro" id="IPR006047">
    <property type="entry name" value="GH13_cat_dom"/>
</dbReference>
<dbReference type="SMART" id="SM00642">
    <property type="entry name" value="Aamy"/>
    <property type="match status" value="1"/>
</dbReference>
<gene>
    <name evidence="3" type="primary">treY</name>
    <name evidence="3" type="ORF">F1599_00020</name>
</gene>
<dbReference type="InterPro" id="IPR012767">
    <property type="entry name" value="Trehalose_TreY"/>
</dbReference>
<accession>A0A5M8BM16</accession>
<feature type="domain" description="Glycosyl hydrolase family 13 catalytic" evidence="2">
    <location>
        <begin position="50"/>
        <end position="794"/>
    </location>
</feature>
<organism evidence="3 4">
    <name type="scientific">Cupriavidus cauae</name>
    <dbReference type="NCBI Taxonomy" id="2608999"/>
    <lineage>
        <taxon>Bacteria</taxon>
        <taxon>Pseudomonadati</taxon>
        <taxon>Pseudomonadota</taxon>
        <taxon>Betaproteobacteria</taxon>
        <taxon>Burkholderiales</taxon>
        <taxon>Burkholderiaceae</taxon>
        <taxon>Cupriavidus</taxon>
    </lineage>
</organism>
<dbReference type="Gene3D" id="1.10.150.200">
    <property type="entry name" value="Maltooligosyl trehalose synthase, domain 3"/>
    <property type="match status" value="1"/>
</dbReference>
<name>A0A5M8BM16_9BURK</name>
<dbReference type="GO" id="GO:0030980">
    <property type="term" value="P:alpha-glucan catabolic process"/>
    <property type="evidence" value="ECO:0007669"/>
    <property type="project" value="TreeGrafter"/>
</dbReference>
<feature type="region of interest" description="Disordered" evidence="1">
    <location>
        <begin position="1"/>
        <end position="49"/>
    </location>
</feature>
<dbReference type="PANTHER" id="PTHR10357">
    <property type="entry name" value="ALPHA-AMYLASE FAMILY MEMBER"/>
    <property type="match status" value="1"/>
</dbReference>
<feature type="compositionally biased region" description="Basic and acidic residues" evidence="1">
    <location>
        <begin position="36"/>
        <end position="48"/>
    </location>
</feature>
<dbReference type="Gene3D" id="3.30.1590.10">
    <property type="entry name" value="Maltooligosyl trehalose synthase, domain 2"/>
    <property type="match status" value="1"/>
</dbReference>
<dbReference type="SUPFAM" id="SSF51445">
    <property type="entry name" value="(Trans)glycosidases"/>
    <property type="match status" value="1"/>
</dbReference>
<comment type="caution">
    <text evidence="3">The sequence shown here is derived from an EMBL/GenBank/DDBJ whole genome shotgun (WGS) entry which is preliminary data.</text>
</comment>